<organism evidence="4 5">
    <name type="scientific">Candidatus Mcinerneyibacterium aminivorans</name>
    <dbReference type="NCBI Taxonomy" id="2703815"/>
    <lineage>
        <taxon>Bacteria</taxon>
        <taxon>Candidatus Macinerneyibacteriota</taxon>
        <taxon>Candidatus Mcinerneyibacteria</taxon>
        <taxon>Candidatus Mcinerneyibacteriales</taxon>
        <taxon>Candidatus Mcinerneyibacteriaceae</taxon>
        <taxon>Candidatus Mcinerneyibacterium</taxon>
    </lineage>
</organism>
<evidence type="ECO:0000256" key="1">
    <source>
        <dbReference type="ARBA" id="ARBA00038054"/>
    </source>
</evidence>
<proteinExistence type="inferred from homology"/>
<evidence type="ECO:0000256" key="2">
    <source>
        <dbReference type="SAM" id="Phobius"/>
    </source>
</evidence>
<dbReference type="Pfam" id="PF01613">
    <property type="entry name" value="Flavin_Reduct"/>
    <property type="match status" value="1"/>
</dbReference>
<evidence type="ECO:0000313" key="4">
    <source>
        <dbReference type="EMBL" id="TYB31229.1"/>
    </source>
</evidence>
<dbReference type="AlphaFoldDB" id="A0A5D0ML07"/>
<dbReference type="InterPro" id="IPR052174">
    <property type="entry name" value="Flavoredoxin"/>
</dbReference>
<keyword evidence="2" id="KW-1133">Transmembrane helix</keyword>
<keyword evidence="2" id="KW-0812">Transmembrane</keyword>
<evidence type="ECO:0000313" key="5">
    <source>
        <dbReference type="Proteomes" id="UP000324143"/>
    </source>
</evidence>
<sequence length="169" mass="20107">MESNLIFSESQKINESVRNGKVLIGSINEDNKPNFMTIGWGMIGNIWYMPVFITYIRPSRYTYKNIMNNPNFTVNVFLDDLHQNILDKCGSISFYKKNKIQEFDIEYEFNSNKIPYHPDSDIILDCRVVYKEDLNKYEINKEVKNKYYSNNDYHKAFYGKILEYRSKNG</sequence>
<dbReference type="Proteomes" id="UP000324143">
    <property type="component" value="Unassembled WGS sequence"/>
</dbReference>
<dbReference type="Gene3D" id="2.30.110.10">
    <property type="entry name" value="Electron Transport, Fmn-binding Protein, Chain A"/>
    <property type="match status" value="1"/>
</dbReference>
<accession>A0A5D0ML07</accession>
<dbReference type="PANTHER" id="PTHR43567">
    <property type="entry name" value="FLAVOREDOXIN-RELATED-RELATED"/>
    <property type="match status" value="1"/>
</dbReference>
<dbReference type="PANTHER" id="PTHR43567:SF5">
    <property type="entry name" value="HYPOTHETICAL CYTOSOLIC PROTEIN"/>
    <property type="match status" value="1"/>
</dbReference>
<gene>
    <name evidence="4" type="ORF">FXF47_05190</name>
</gene>
<dbReference type="GO" id="GO:0016646">
    <property type="term" value="F:oxidoreductase activity, acting on the CH-NH group of donors, NAD or NADP as acceptor"/>
    <property type="evidence" value="ECO:0007669"/>
    <property type="project" value="UniProtKB-ARBA"/>
</dbReference>
<reference evidence="4" key="1">
    <citation type="submission" date="2019-08" db="EMBL/GenBank/DDBJ databases">
        <title>Genomic characterization of a novel candidate phylum (ARYD3) from a high temperature, high salinity tertiary oil reservoir in north central Oklahoma, USA.</title>
        <authorList>
            <person name="Youssef N.H."/>
            <person name="Yadav A."/>
            <person name="Elshahed M.S."/>
        </authorList>
    </citation>
    <scope>NUCLEOTIDE SEQUENCE [LARGE SCALE GENOMIC DNA]</scope>
    <source>
        <strain evidence="4">ARYD3</strain>
    </source>
</reference>
<protein>
    <recommendedName>
        <fullName evidence="3">Flavin reductase like domain-containing protein</fullName>
    </recommendedName>
</protein>
<feature type="transmembrane region" description="Helical" evidence="2">
    <location>
        <begin position="38"/>
        <end position="56"/>
    </location>
</feature>
<evidence type="ECO:0000259" key="3">
    <source>
        <dbReference type="Pfam" id="PF01613"/>
    </source>
</evidence>
<feature type="domain" description="Flavin reductase like" evidence="3">
    <location>
        <begin position="19"/>
        <end position="164"/>
    </location>
</feature>
<dbReference type="GO" id="GO:0010181">
    <property type="term" value="F:FMN binding"/>
    <property type="evidence" value="ECO:0007669"/>
    <property type="project" value="InterPro"/>
</dbReference>
<dbReference type="InterPro" id="IPR012349">
    <property type="entry name" value="Split_barrel_FMN-bd"/>
</dbReference>
<keyword evidence="5" id="KW-1185">Reference proteome</keyword>
<dbReference type="InterPro" id="IPR002563">
    <property type="entry name" value="Flavin_Rdtase-like_dom"/>
</dbReference>
<dbReference type="SUPFAM" id="SSF50475">
    <property type="entry name" value="FMN-binding split barrel"/>
    <property type="match status" value="1"/>
</dbReference>
<keyword evidence="2" id="KW-0472">Membrane</keyword>
<dbReference type="EMBL" id="VSIX01000045">
    <property type="protein sequence ID" value="TYB31229.1"/>
    <property type="molecule type" value="Genomic_DNA"/>
</dbReference>
<comment type="similarity">
    <text evidence="1">Belongs to the flavoredoxin family.</text>
</comment>
<comment type="caution">
    <text evidence="4">The sequence shown here is derived from an EMBL/GenBank/DDBJ whole genome shotgun (WGS) entry which is preliminary data.</text>
</comment>
<name>A0A5D0ML07_9BACT</name>